<comment type="caution">
    <text evidence="1">The sequence shown here is derived from an EMBL/GenBank/DDBJ whole genome shotgun (WGS) entry which is preliminary data.</text>
</comment>
<evidence type="ECO:0000313" key="2">
    <source>
        <dbReference type="Proteomes" id="UP000238762"/>
    </source>
</evidence>
<dbReference type="GO" id="GO:0006281">
    <property type="term" value="P:DNA repair"/>
    <property type="evidence" value="ECO:0007669"/>
    <property type="project" value="TreeGrafter"/>
</dbReference>
<proteinExistence type="predicted"/>
<dbReference type="PANTHER" id="PTHR43434">
    <property type="entry name" value="PHOSPHOGLYCOLATE PHOSPHATASE"/>
    <property type="match status" value="1"/>
</dbReference>
<dbReference type="SUPFAM" id="SSF56784">
    <property type="entry name" value="HAD-like"/>
    <property type="match status" value="1"/>
</dbReference>
<reference evidence="1 2" key="2">
    <citation type="submission" date="2018-03" db="EMBL/GenBank/DDBJ databases">
        <title>The ancient ancestry and fast evolution of plastids.</title>
        <authorList>
            <person name="Moore K.R."/>
            <person name="Magnabosco C."/>
            <person name="Momper L."/>
            <person name="Gold D.A."/>
            <person name="Bosak T."/>
            <person name="Fournier G.P."/>
        </authorList>
    </citation>
    <scope>NUCLEOTIDE SEQUENCE [LARGE SCALE GENOMIC DNA]</scope>
    <source>
        <strain evidence="1 2">CCAP 1448/3</strain>
    </source>
</reference>
<dbReference type="InterPro" id="IPR023214">
    <property type="entry name" value="HAD_sf"/>
</dbReference>
<dbReference type="Gene3D" id="3.40.50.1000">
    <property type="entry name" value="HAD superfamily/HAD-like"/>
    <property type="match status" value="1"/>
</dbReference>
<evidence type="ECO:0000313" key="1">
    <source>
        <dbReference type="EMBL" id="PSB01610.1"/>
    </source>
</evidence>
<keyword evidence="1" id="KW-0378">Hydrolase</keyword>
<dbReference type="PANTHER" id="PTHR43434:SF1">
    <property type="entry name" value="PHOSPHOGLYCOLATE PHOSPHATASE"/>
    <property type="match status" value="1"/>
</dbReference>
<dbReference type="AlphaFoldDB" id="A0A2T1C005"/>
<keyword evidence="2" id="KW-1185">Reference proteome</keyword>
<dbReference type="InterPro" id="IPR023198">
    <property type="entry name" value="PGP-like_dom2"/>
</dbReference>
<sequence length="271" mass="30556">MVGSLATMINTVTFKPKSRSRNQNQGGLPSKMTVFCDFDGPIIDVGDRYYSTYKLALTETVAYYHEQNIFIPCRLQNQKTFWEMKKARVPDVEIAQLSGLEGEQIQFFRNRVVEIVNQPEQLHQDKMQAGVGWALTYLRVNGIKLVLVTLREQEQATRILQQLDLFHLFAAIYGTQQESAAYQNQPQQKTQLLAQAIAEQLPFGCDCDRTWMVGDTEADLIAAQAAGVKSIALTCGIRNQQVLEQFSPTEIFSDLLSFTLSLVHQTELVAA</sequence>
<accession>A0A2T1C005</accession>
<dbReference type="GO" id="GO:0008967">
    <property type="term" value="F:phosphoglycolate phosphatase activity"/>
    <property type="evidence" value="ECO:0007669"/>
    <property type="project" value="TreeGrafter"/>
</dbReference>
<dbReference type="Gene3D" id="1.10.150.240">
    <property type="entry name" value="Putative phosphatase, domain 2"/>
    <property type="match status" value="1"/>
</dbReference>
<name>A0A2T1C005_9CYAN</name>
<dbReference type="SFLD" id="SFLDS00003">
    <property type="entry name" value="Haloacid_Dehalogenase"/>
    <property type="match status" value="1"/>
</dbReference>
<dbReference type="InterPro" id="IPR041492">
    <property type="entry name" value="HAD_2"/>
</dbReference>
<dbReference type="Proteomes" id="UP000238762">
    <property type="component" value="Unassembled WGS sequence"/>
</dbReference>
<dbReference type="GO" id="GO:0005829">
    <property type="term" value="C:cytosol"/>
    <property type="evidence" value="ECO:0007669"/>
    <property type="project" value="TreeGrafter"/>
</dbReference>
<organism evidence="1 2">
    <name type="scientific">Merismopedia glauca CCAP 1448/3</name>
    <dbReference type="NCBI Taxonomy" id="1296344"/>
    <lineage>
        <taxon>Bacteria</taxon>
        <taxon>Bacillati</taxon>
        <taxon>Cyanobacteriota</taxon>
        <taxon>Cyanophyceae</taxon>
        <taxon>Synechococcales</taxon>
        <taxon>Merismopediaceae</taxon>
        <taxon>Merismopedia</taxon>
    </lineage>
</organism>
<dbReference type="EMBL" id="PVWJ01000097">
    <property type="protein sequence ID" value="PSB01610.1"/>
    <property type="molecule type" value="Genomic_DNA"/>
</dbReference>
<gene>
    <name evidence="1" type="ORF">C7B64_17365</name>
</gene>
<protein>
    <submittedName>
        <fullName evidence="1">HAD family hydrolase</fullName>
    </submittedName>
</protein>
<dbReference type="Pfam" id="PF13419">
    <property type="entry name" value="HAD_2"/>
    <property type="match status" value="1"/>
</dbReference>
<dbReference type="SFLD" id="SFLDG01129">
    <property type="entry name" value="C1.5:_HAD__Beta-PGM__Phosphata"/>
    <property type="match status" value="1"/>
</dbReference>
<reference evidence="1 2" key="1">
    <citation type="submission" date="2018-02" db="EMBL/GenBank/DDBJ databases">
        <authorList>
            <person name="Cohen D.B."/>
            <person name="Kent A.D."/>
        </authorList>
    </citation>
    <scope>NUCLEOTIDE SEQUENCE [LARGE SCALE GENOMIC DNA]</scope>
    <source>
        <strain evidence="1 2">CCAP 1448/3</strain>
    </source>
</reference>
<dbReference type="InterPro" id="IPR050155">
    <property type="entry name" value="HAD-like_hydrolase_sf"/>
</dbReference>
<dbReference type="InterPro" id="IPR036412">
    <property type="entry name" value="HAD-like_sf"/>
</dbReference>